<name>A0A0G4HPR7_9ALVE</name>
<gene>
    <name evidence="2" type="ORF">Cvel_30034</name>
</gene>
<sequence length="97" mass="10877">MVCGIHRKGVTHRDLKLSNVLFKNMKAMNGMCLFDILVTDFRQSIWGTFDLYAETGTHVYKSPEIYGGTAYTSTTDSVWWSVGAIVFYVATGYPPTP</sequence>
<proteinExistence type="predicted"/>
<feature type="domain" description="Protein kinase" evidence="1">
    <location>
        <begin position="1"/>
        <end position="97"/>
    </location>
</feature>
<evidence type="ECO:0000313" key="2">
    <source>
        <dbReference type="EMBL" id="CEM46363.1"/>
    </source>
</evidence>
<dbReference type="InterPro" id="IPR000719">
    <property type="entry name" value="Prot_kinase_dom"/>
</dbReference>
<organism evidence="2">
    <name type="scientific">Chromera velia CCMP2878</name>
    <dbReference type="NCBI Taxonomy" id="1169474"/>
    <lineage>
        <taxon>Eukaryota</taxon>
        <taxon>Sar</taxon>
        <taxon>Alveolata</taxon>
        <taxon>Colpodellida</taxon>
        <taxon>Chromeraceae</taxon>
        <taxon>Chromera</taxon>
    </lineage>
</organism>
<dbReference type="PROSITE" id="PS50011">
    <property type="entry name" value="PROTEIN_KINASE_DOM"/>
    <property type="match status" value="1"/>
</dbReference>
<accession>A0A0G4HPR7</accession>
<dbReference type="AlphaFoldDB" id="A0A0G4HPR7"/>
<dbReference type="Gene3D" id="1.10.510.10">
    <property type="entry name" value="Transferase(Phosphotransferase) domain 1"/>
    <property type="match status" value="1"/>
</dbReference>
<dbReference type="InterPro" id="IPR008271">
    <property type="entry name" value="Ser/Thr_kinase_AS"/>
</dbReference>
<protein>
    <recommendedName>
        <fullName evidence="1">Protein kinase domain-containing protein</fullName>
    </recommendedName>
</protein>
<dbReference type="PANTHER" id="PTHR24347">
    <property type="entry name" value="SERINE/THREONINE-PROTEIN KINASE"/>
    <property type="match status" value="1"/>
</dbReference>
<dbReference type="Pfam" id="PF00069">
    <property type="entry name" value="Pkinase"/>
    <property type="match status" value="1"/>
</dbReference>
<dbReference type="GO" id="GO:0005524">
    <property type="term" value="F:ATP binding"/>
    <property type="evidence" value="ECO:0007669"/>
    <property type="project" value="InterPro"/>
</dbReference>
<dbReference type="SUPFAM" id="SSF56112">
    <property type="entry name" value="Protein kinase-like (PK-like)"/>
    <property type="match status" value="1"/>
</dbReference>
<dbReference type="PROSITE" id="PS00108">
    <property type="entry name" value="PROTEIN_KINASE_ST"/>
    <property type="match status" value="1"/>
</dbReference>
<dbReference type="InterPro" id="IPR011009">
    <property type="entry name" value="Kinase-like_dom_sf"/>
</dbReference>
<dbReference type="GO" id="GO:0004672">
    <property type="term" value="F:protein kinase activity"/>
    <property type="evidence" value="ECO:0007669"/>
    <property type="project" value="InterPro"/>
</dbReference>
<reference evidence="2" key="1">
    <citation type="submission" date="2014-11" db="EMBL/GenBank/DDBJ databases">
        <authorList>
            <person name="Otto D Thomas"/>
            <person name="Naeem Raeece"/>
        </authorList>
    </citation>
    <scope>NUCLEOTIDE SEQUENCE</scope>
</reference>
<dbReference type="EMBL" id="CDMZ01003435">
    <property type="protein sequence ID" value="CEM46363.1"/>
    <property type="molecule type" value="Genomic_DNA"/>
</dbReference>
<evidence type="ECO:0000259" key="1">
    <source>
        <dbReference type="PROSITE" id="PS50011"/>
    </source>
</evidence>
<dbReference type="VEuPathDB" id="CryptoDB:Cvel_30034"/>